<gene>
    <name evidence="1" type="ORF">BOLC1T05867H</name>
</gene>
<dbReference type="AlphaFoldDB" id="A0A3P6FKN6"/>
<accession>A0A3P6FKN6</accession>
<proteinExistence type="predicted"/>
<organism evidence="1">
    <name type="scientific">Brassica oleracea</name>
    <name type="common">Wild cabbage</name>
    <dbReference type="NCBI Taxonomy" id="3712"/>
    <lineage>
        <taxon>Eukaryota</taxon>
        <taxon>Viridiplantae</taxon>
        <taxon>Streptophyta</taxon>
        <taxon>Embryophyta</taxon>
        <taxon>Tracheophyta</taxon>
        <taxon>Spermatophyta</taxon>
        <taxon>Magnoliopsida</taxon>
        <taxon>eudicotyledons</taxon>
        <taxon>Gunneridae</taxon>
        <taxon>Pentapetalae</taxon>
        <taxon>rosids</taxon>
        <taxon>malvids</taxon>
        <taxon>Brassicales</taxon>
        <taxon>Brassicaceae</taxon>
        <taxon>Brassiceae</taxon>
        <taxon>Brassica</taxon>
    </lineage>
</organism>
<evidence type="ECO:0000313" key="1">
    <source>
        <dbReference type="EMBL" id="VDD53478.1"/>
    </source>
</evidence>
<sequence length="36" mass="4461">MSLRSFWHLWKQAKLPLLQQLEDQRRPFKMSLTSFL</sequence>
<dbReference type="EMBL" id="LR031878">
    <property type="protein sequence ID" value="VDD53478.1"/>
    <property type="molecule type" value="Genomic_DNA"/>
</dbReference>
<reference evidence="1" key="1">
    <citation type="submission" date="2018-11" db="EMBL/GenBank/DDBJ databases">
        <authorList>
            <consortium name="Genoscope - CEA"/>
            <person name="William W."/>
        </authorList>
    </citation>
    <scope>NUCLEOTIDE SEQUENCE</scope>
</reference>
<protein>
    <submittedName>
        <fullName evidence="1">Uncharacterized protein</fullName>
    </submittedName>
</protein>
<name>A0A3P6FKN6_BRAOL</name>